<gene>
    <name evidence="2" type="ORF">SCHPADRAFT_622463</name>
</gene>
<dbReference type="InParanoid" id="A0A0H2RTC6"/>
<organism evidence="2 3">
    <name type="scientific">Schizopora paradoxa</name>
    <dbReference type="NCBI Taxonomy" id="27342"/>
    <lineage>
        <taxon>Eukaryota</taxon>
        <taxon>Fungi</taxon>
        <taxon>Dikarya</taxon>
        <taxon>Basidiomycota</taxon>
        <taxon>Agaricomycotina</taxon>
        <taxon>Agaricomycetes</taxon>
        <taxon>Hymenochaetales</taxon>
        <taxon>Schizoporaceae</taxon>
        <taxon>Schizopora</taxon>
    </lineage>
</organism>
<evidence type="ECO:0000313" key="3">
    <source>
        <dbReference type="Proteomes" id="UP000053477"/>
    </source>
</evidence>
<accession>A0A0H2RTC6</accession>
<dbReference type="EMBL" id="KQ086107">
    <property type="protein sequence ID" value="KLO08076.1"/>
    <property type="molecule type" value="Genomic_DNA"/>
</dbReference>
<protein>
    <submittedName>
        <fullName evidence="2">Uncharacterized protein</fullName>
    </submittedName>
</protein>
<keyword evidence="3" id="KW-1185">Reference proteome</keyword>
<dbReference type="Proteomes" id="UP000053477">
    <property type="component" value="Unassembled WGS sequence"/>
</dbReference>
<evidence type="ECO:0000313" key="2">
    <source>
        <dbReference type="EMBL" id="KLO08076.1"/>
    </source>
</evidence>
<sequence>MLPNLKCFVFDSNTRFTIEEPEDPDEIYYEEENIVAPRVVGDVLPVVDSMTFSLQAGSPTVIAGWVGEYFAGLKEGGRWNEQLKLVVMGYSALGWGSDSYVGEKALEWCDDLLQKVREVEVEDESAPDDGSDEEEDETDETEEQEEDGEQDSEDEEEP</sequence>
<feature type="compositionally biased region" description="Acidic residues" evidence="1">
    <location>
        <begin position="120"/>
        <end position="158"/>
    </location>
</feature>
<dbReference type="AlphaFoldDB" id="A0A0H2RTC6"/>
<name>A0A0H2RTC6_9AGAM</name>
<feature type="region of interest" description="Disordered" evidence="1">
    <location>
        <begin position="118"/>
        <end position="158"/>
    </location>
</feature>
<reference evidence="2 3" key="1">
    <citation type="submission" date="2015-04" db="EMBL/GenBank/DDBJ databases">
        <title>Complete genome sequence of Schizopora paradoxa KUC8140, a cosmopolitan wood degrader in East Asia.</title>
        <authorList>
            <consortium name="DOE Joint Genome Institute"/>
            <person name="Min B."/>
            <person name="Park H."/>
            <person name="Jang Y."/>
            <person name="Kim J.-J."/>
            <person name="Kim K.H."/>
            <person name="Pangilinan J."/>
            <person name="Lipzen A."/>
            <person name="Riley R."/>
            <person name="Grigoriev I.V."/>
            <person name="Spatafora J.W."/>
            <person name="Choi I.-G."/>
        </authorList>
    </citation>
    <scope>NUCLEOTIDE SEQUENCE [LARGE SCALE GENOMIC DNA]</scope>
    <source>
        <strain evidence="2 3">KUC8140</strain>
    </source>
</reference>
<proteinExistence type="predicted"/>
<evidence type="ECO:0000256" key="1">
    <source>
        <dbReference type="SAM" id="MobiDB-lite"/>
    </source>
</evidence>